<dbReference type="RefSeq" id="WP_014452684.1">
    <property type="nucleotide sequence ID" value="NC_017096.1"/>
</dbReference>
<dbReference type="Proteomes" id="UP000004793">
    <property type="component" value="Chromosome"/>
</dbReference>
<name>A0A7U6GDF0_CALEA</name>
<sequence length="426" mass="49005">MNTKFRMFLTVFIVLVCIFSTLKIVHTSGQEGVKQDLIVTELSNVLKEWYYGVRSTSFKNITVNVSQANDIQPVKIGDGKAEAVFYVKATMIPKATLEEASQSPFLKGMQRYLNENKTKLTPAQIKTVELAIKEKYDALKDMVSKLHEENGTFKVVCGITSEGTIDKNSVKIFYDVSVKGEARWEDTNNSFVSSTFTYDVEEKRGYTEIKGLIEKLYSSNVSANPISPNSVYQNLYNRTNAKNYADLYTSEALQSKTITCWINNTPVVSQYTDMSYWNNSQYPLTKYSNGYYEQLACNNCADFVSQAMYYGGMAIDNYWNPSIRKTGFGGKWCWTFVPDLTDYMVSRGDWSSCSYNSLDIGDVAVFWRYNQYGQIERYHVAMDDYSYGYYGIYYNYFAAHTNDVKNHYYDSSSKYLYKVSCWRFTP</sequence>
<protein>
    <recommendedName>
        <fullName evidence="4">Amidase domain-containing protein</fullName>
    </recommendedName>
</protein>
<dbReference type="OrthoDB" id="9812429at2"/>
<organism evidence="1 3">
    <name type="scientific">Caldisericum exile (strain DSM 21853 / NBRC 104410 / AZM16c01)</name>
    <dbReference type="NCBI Taxonomy" id="511051"/>
    <lineage>
        <taxon>Bacteria</taxon>
        <taxon>Pseudomonadati</taxon>
        <taxon>Caldisericota/Cryosericota group</taxon>
        <taxon>Caldisericota</taxon>
        <taxon>Caldisericia</taxon>
        <taxon>Caldisericales</taxon>
        <taxon>Caldisericaceae</taxon>
        <taxon>Caldisericum</taxon>
    </lineage>
</organism>
<dbReference type="KEGG" id="cex:CSE_01510"/>
<evidence type="ECO:0000313" key="3">
    <source>
        <dbReference type="Proteomes" id="UP000004793"/>
    </source>
</evidence>
<evidence type="ECO:0000313" key="1">
    <source>
        <dbReference type="EMBL" id="BAL80277.1"/>
    </source>
</evidence>
<keyword evidence="3" id="KW-1185">Reference proteome</keyword>
<proteinExistence type="predicted"/>
<dbReference type="EMBL" id="AP012051">
    <property type="protein sequence ID" value="BAL80277.1"/>
    <property type="molecule type" value="Genomic_DNA"/>
</dbReference>
<dbReference type="EMBL" id="AP012051">
    <property type="protein sequence ID" value="BAL81154.1"/>
    <property type="molecule type" value="Genomic_DNA"/>
</dbReference>
<dbReference type="KEGG" id="cex:CSE_10280"/>
<gene>
    <name evidence="1" type="ordered locus">CSE_01510</name>
    <name evidence="2" type="ordered locus">CSE_10280</name>
</gene>
<accession>A0A7U6GDF0</accession>
<dbReference type="AlphaFoldDB" id="A0A7U6GDF0"/>
<reference evidence="1 3" key="1">
    <citation type="submission" date="2011-01" db="EMBL/GenBank/DDBJ databases">
        <title>Whole genome sequence of Caldisericum exile AZM16c01.</title>
        <authorList>
            <person name="Narita-Yamada S."/>
            <person name="Kawakoshi A."/>
            <person name="Nakamura S."/>
            <person name="Sasagawa M."/>
            <person name="Fukada J."/>
            <person name="Sekine M."/>
            <person name="Kato Y."/>
            <person name="Fukai R."/>
            <person name="Sasaki K."/>
            <person name="Hanamaki A."/>
            <person name="Narita H."/>
            <person name="Konno Y."/>
            <person name="Mori K."/>
            <person name="Yamazaki S."/>
            <person name="Suzuki K."/>
            <person name="Fujita N."/>
        </authorList>
    </citation>
    <scope>NUCLEOTIDE SEQUENCE [LARGE SCALE GENOMIC DNA]</scope>
    <source>
        <strain evidence="1">AZM16c01</strain>
        <strain evidence="3">DSM 21853 / NBRC 104410 / AZM16c01</strain>
    </source>
</reference>
<evidence type="ECO:0000313" key="2">
    <source>
        <dbReference type="EMBL" id="BAL81154.1"/>
    </source>
</evidence>
<evidence type="ECO:0008006" key="4">
    <source>
        <dbReference type="Google" id="ProtNLM"/>
    </source>
</evidence>